<feature type="domain" description="CRAL-TRIO" evidence="1">
    <location>
        <begin position="345"/>
        <end position="522"/>
    </location>
</feature>
<dbReference type="Proteomes" id="UP000708208">
    <property type="component" value="Unassembled WGS sequence"/>
</dbReference>
<evidence type="ECO:0000313" key="3">
    <source>
        <dbReference type="Proteomes" id="UP000708208"/>
    </source>
</evidence>
<dbReference type="PANTHER" id="PTHR23324">
    <property type="entry name" value="SEC14 RELATED PROTEIN"/>
    <property type="match status" value="1"/>
</dbReference>
<evidence type="ECO:0000259" key="1">
    <source>
        <dbReference type="PROSITE" id="PS50191"/>
    </source>
</evidence>
<dbReference type="InterPro" id="IPR001251">
    <property type="entry name" value="CRAL-TRIO_dom"/>
</dbReference>
<dbReference type="GO" id="GO:0005737">
    <property type="term" value="C:cytoplasm"/>
    <property type="evidence" value="ECO:0007669"/>
    <property type="project" value="TreeGrafter"/>
</dbReference>
<dbReference type="Pfam" id="PF00650">
    <property type="entry name" value="CRAL_TRIO"/>
    <property type="match status" value="2"/>
</dbReference>
<keyword evidence="3" id="KW-1185">Reference proteome</keyword>
<organism evidence="2 3">
    <name type="scientific">Allacma fusca</name>
    <dbReference type="NCBI Taxonomy" id="39272"/>
    <lineage>
        <taxon>Eukaryota</taxon>
        <taxon>Metazoa</taxon>
        <taxon>Ecdysozoa</taxon>
        <taxon>Arthropoda</taxon>
        <taxon>Hexapoda</taxon>
        <taxon>Collembola</taxon>
        <taxon>Symphypleona</taxon>
        <taxon>Sminthuridae</taxon>
        <taxon>Allacma</taxon>
    </lineage>
</organism>
<name>A0A8J2MG16_9HEXA</name>
<feature type="domain" description="CRAL-TRIO" evidence="1">
    <location>
        <begin position="106"/>
        <end position="283"/>
    </location>
</feature>
<reference evidence="2" key="1">
    <citation type="submission" date="2021-06" db="EMBL/GenBank/DDBJ databases">
        <authorList>
            <person name="Hodson N. C."/>
            <person name="Mongue J. A."/>
            <person name="Jaron S. K."/>
        </authorList>
    </citation>
    <scope>NUCLEOTIDE SEQUENCE</scope>
</reference>
<dbReference type="EMBL" id="CAJVCH010571676">
    <property type="protein sequence ID" value="CAG7838235.1"/>
    <property type="molecule type" value="Genomic_DNA"/>
</dbReference>
<dbReference type="AlphaFoldDB" id="A0A8J2MG16"/>
<evidence type="ECO:0000313" key="2">
    <source>
        <dbReference type="EMBL" id="CAG7838235.1"/>
    </source>
</evidence>
<dbReference type="CDD" id="cd00170">
    <property type="entry name" value="SEC14"/>
    <property type="match status" value="1"/>
</dbReference>
<dbReference type="PROSITE" id="PS50191">
    <property type="entry name" value="CRAL_TRIO"/>
    <property type="match status" value="2"/>
</dbReference>
<comment type="caution">
    <text evidence="2">The sequence shown here is derived from an EMBL/GenBank/DDBJ whole genome shotgun (WGS) entry which is preliminary data.</text>
</comment>
<gene>
    <name evidence="2" type="ORF">AFUS01_LOCUS47222</name>
</gene>
<dbReference type="InterPro" id="IPR051064">
    <property type="entry name" value="SEC14/CRAL-TRIO_domain"/>
</dbReference>
<accession>A0A8J2MG16</accession>
<proteinExistence type="predicted"/>
<protein>
    <recommendedName>
        <fullName evidence="1">CRAL-TRIO domain-containing protein</fullName>
    </recommendedName>
</protein>
<dbReference type="PANTHER" id="PTHR23324:SF87">
    <property type="entry name" value="CRAL-TRIO DOMAIN-CONTAINING PROTEIN C34C12.6"/>
    <property type="match status" value="1"/>
</dbReference>
<sequence length="558" mass="64437">MIAKYLVYIKLFSCEDLSFAKTSIEPLEISVIRTFIATNNNNTGREDPLEVSIIRSFLPENATLKANFSDPTFKKAYSYVKHAPIFQHFSKDDLYNLIAEIDSWEVPEALQEKFPYYHAGYDYDDRPIWVTEAGKYRLRHITEGGIEKVSLLEKYILKAALRIMKSMQEKDTKEREIRECVFVIDLDGLDIQQFMHVPTISLGQRLTNDYREILADVIGTVLVINANYVGEVGINMIRPLLGHMLEKIEIYGTNRNKWVPVLRRILPLNTIPKWYGGSDKFKPVKVYGTKVPLVISSDKNEFKNFTLSPELLDKGYNFLRRSSAFNDYSKQEIFAILEELETWEAPEYFQRKFPYYHAGFDYDDRPFWISELGKYNMRAVVEKGPEALATFDKYVLQAAFYVLKSIHDRNTDGREVSEVVFLVDYDGLDMYQLTHIPTVTFALRVARIYSDLLQVALGRCIIINANYVGELAVSLLRPILGGILERVEIYGTNKAKWMPVLKKAFPENTLPTPLLQLLEYDGKTQIQGLTKSHGKKGNKTSDFFEYFPPKRTLTALWL</sequence>